<comment type="caution">
    <text evidence="2">The sequence shown here is derived from an EMBL/GenBank/DDBJ whole genome shotgun (WGS) entry which is preliminary data.</text>
</comment>
<organism evidence="2 3">
    <name type="scientific">Halosimplex carlsbadense 2-9-1</name>
    <dbReference type="NCBI Taxonomy" id="797114"/>
    <lineage>
        <taxon>Archaea</taxon>
        <taxon>Methanobacteriati</taxon>
        <taxon>Methanobacteriota</taxon>
        <taxon>Stenosarchaea group</taxon>
        <taxon>Halobacteria</taxon>
        <taxon>Halobacteriales</taxon>
        <taxon>Haloarculaceae</taxon>
        <taxon>Halosimplex</taxon>
    </lineage>
</organism>
<dbReference type="AlphaFoldDB" id="M0D549"/>
<keyword evidence="3" id="KW-1185">Reference proteome</keyword>
<dbReference type="Proteomes" id="UP000011626">
    <property type="component" value="Unassembled WGS sequence"/>
</dbReference>
<name>M0D549_9EURY</name>
<sequence>MAYARAYERYYLAYRAMYDLGPQTPDGRTGLPAHDFPDVRLDESAAEVLRSGDDRAVVRLAYDRVFEGESRGDFTVVYFVSADHTVRAETDGRVSPGPDPIDDGVVQRC</sequence>
<feature type="region of interest" description="Disordered" evidence="1">
    <location>
        <begin position="89"/>
        <end position="109"/>
    </location>
</feature>
<evidence type="ECO:0000313" key="3">
    <source>
        <dbReference type="Proteomes" id="UP000011626"/>
    </source>
</evidence>
<reference evidence="2 3" key="1">
    <citation type="journal article" date="2014" name="PLoS Genet.">
        <title>Phylogenetically driven sequencing of extremely halophilic archaea reveals strategies for static and dynamic osmo-response.</title>
        <authorList>
            <person name="Becker E.A."/>
            <person name="Seitzer P.M."/>
            <person name="Tritt A."/>
            <person name="Larsen D."/>
            <person name="Krusor M."/>
            <person name="Yao A.I."/>
            <person name="Wu D."/>
            <person name="Madern D."/>
            <person name="Eisen J.A."/>
            <person name="Darling A.E."/>
            <person name="Facciotti M.T."/>
        </authorList>
    </citation>
    <scope>NUCLEOTIDE SEQUENCE [LARGE SCALE GENOMIC DNA]</scope>
    <source>
        <strain evidence="2 3">2-9-1</strain>
    </source>
</reference>
<protein>
    <submittedName>
        <fullName evidence="2">Uncharacterized protein</fullName>
    </submittedName>
</protein>
<gene>
    <name evidence="2" type="ORF">C475_00460</name>
</gene>
<dbReference type="EMBL" id="AOIU01000003">
    <property type="protein sequence ID" value="ELZ30570.1"/>
    <property type="molecule type" value="Genomic_DNA"/>
</dbReference>
<evidence type="ECO:0000313" key="2">
    <source>
        <dbReference type="EMBL" id="ELZ30570.1"/>
    </source>
</evidence>
<accession>M0D549</accession>
<dbReference type="PATRIC" id="fig|797114.5.peg.93"/>
<proteinExistence type="predicted"/>
<evidence type="ECO:0000256" key="1">
    <source>
        <dbReference type="SAM" id="MobiDB-lite"/>
    </source>
</evidence>